<keyword evidence="2" id="KW-0489">Methyltransferase</keyword>
<name>A0A1J5SBK4_9ZZZZ</name>
<protein>
    <submittedName>
        <fullName evidence="2">Demethylmenaquinone methyltransferase</fullName>
        <ecNumber evidence="2">2.1.1.163</ecNumber>
    </submittedName>
</protein>
<dbReference type="InterPro" id="IPR013216">
    <property type="entry name" value="Methyltransf_11"/>
</dbReference>
<dbReference type="GO" id="GO:0043770">
    <property type="term" value="F:demethylmenaquinone methyltransferase activity"/>
    <property type="evidence" value="ECO:0007669"/>
    <property type="project" value="UniProtKB-EC"/>
</dbReference>
<accession>A0A1J5SBK4</accession>
<dbReference type="InterPro" id="IPR029063">
    <property type="entry name" value="SAM-dependent_MTases_sf"/>
</dbReference>
<dbReference type="AlphaFoldDB" id="A0A1J5SBK4"/>
<dbReference type="CDD" id="cd02440">
    <property type="entry name" value="AdoMet_MTases"/>
    <property type="match status" value="1"/>
</dbReference>
<dbReference type="EC" id="2.1.1.163" evidence="2"/>
<proteinExistence type="predicted"/>
<gene>
    <name evidence="2" type="primary">ubiE_17</name>
    <name evidence="2" type="ORF">GALL_165140</name>
</gene>
<dbReference type="SUPFAM" id="SSF53335">
    <property type="entry name" value="S-adenosyl-L-methionine-dependent methyltransferases"/>
    <property type="match status" value="1"/>
</dbReference>
<keyword evidence="2" id="KW-0808">Transferase</keyword>
<evidence type="ECO:0000259" key="1">
    <source>
        <dbReference type="Pfam" id="PF08241"/>
    </source>
</evidence>
<dbReference type="Pfam" id="PF08241">
    <property type="entry name" value="Methyltransf_11"/>
    <property type="match status" value="1"/>
</dbReference>
<feature type="domain" description="Methyltransferase type 11" evidence="1">
    <location>
        <begin position="56"/>
        <end position="145"/>
    </location>
</feature>
<dbReference type="PANTHER" id="PTHR42912:SF80">
    <property type="entry name" value="METHYLTRANSFERASE DOMAIN-CONTAINING PROTEIN"/>
    <property type="match status" value="1"/>
</dbReference>
<sequence length="215" mass="24301">MTVHDQPYRQSSLLRLSYSLIAPLYDAVIERPMRRARQQSLRALPTDASKRVLISGVGTGLDLPWLPAMHHYTALDFNPAMLARAKPRSEKMGVQFVLGDSMALPFPNEHFDHVILHLIVAVVPEPQRCLSEAARVLKPGGTIILFDKFLQPQQRAPMRRLFNVVTRCFATRMDVVFEEVLRSTPELEVLSDTPMLGSGWFRGILLRKSADQSLN</sequence>
<dbReference type="PANTHER" id="PTHR42912">
    <property type="entry name" value="METHYLTRANSFERASE"/>
    <property type="match status" value="1"/>
</dbReference>
<dbReference type="InterPro" id="IPR050508">
    <property type="entry name" value="Methyltransf_Superfamily"/>
</dbReference>
<reference evidence="2" key="1">
    <citation type="submission" date="2016-10" db="EMBL/GenBank/DDBJ databases">
        <title>Sequence of Gallionella enrichment culture.</title>
        <authorList>
            <person name="Poehlein A."/>
            <person name="Muehling M."/>
            <person name="Daniel R."/>
        </authorList>
    </citation>
    <scope>NUCLEOTIDE SEQUENCE</scope>
</reference>
<comment type="caution">
    <text evidence="2">The sequence shown here is derived from an EMBL/GenBank/DDBJ whole genome shotgun (WGS) entry which is preliminary data.</text>
</comment>
<dbReference type="Gene3D" id="3.40.50.150">
    <property type="entry name" value="Vaccinia Virus protein VP39"/>
    <property type="match status" value="1"/>
</dbReference>
<organism evidence="2">
    <name type="scientific">mine drainage metagenome</name>
    <dbReference type="NCBI Taxonomy" id="410659"/>
    <lineage>
        <taxon>unclassified sequences</taxon>
        <taxon>metagenomes</taxon>
        <taxon>ecological metagenomes</taxon>
    </lineage>
</organism>
<dbReference type="GO" id="GO:0008757">
    <property type="term" value="F:S-adenosylmethionine-dependent methyltransferase activity"/>
    <property type="evidence" value="ECO:0007669"/>
    <property type="project" value="InterPro"/>
</dbReference>
<evidence type="ECO:0000313" key="2">
    <source>
        <dbReference type="EMBL" id="OIR01424.1"/>
    </source>
</evidence>
<dbReference type="GO" id="GO:0032259">
    <property type="term" value="P:methylation"/>
    <property type="evidence" value="ECO:0007669"/>
    <property type="project" value="UniProtKB-KW"/>
</dbReference>
<dbReference type="EMBL" id="MLJW01000084">
    <property type="protein sequence ID" value="OIR01424.1"/>
    <property type="molecule type" value="Genomic_DNA"/>
</dbReference>